<proteinExistence type="predicted"/>
<name>A0ABN6NVS0_9PROT</name>
<dbReference type="InterPro" id="IPR007263">
    <property type="entry name" value="DCC1-like"/>
</dbReference>
<organism evidence="1 2">
    <name type="scientific">Roseomonas fluvialis</name>
    <dbReference type="NCBI Taxonomy" id="1750527"/>
    <lineage>
        <taxon>Bacteria</taxon>
        <taxon>Pseudomonadati</taxon>
        <taxon>Pseudomonadota</taxon>
        <taxon>Alphaproteobacteria</taxon>
        <taxon>Acetobacterales</taxon>
        <taxon>Roseomonadaceae</taxon>
        <taxon>Roseomonas</taxon>
    </lineage>
</organism>
<evidence type="ECO:0000313" key="1">
    <source>
        <dbReference type="EMBL" id="BDG70372.1"/>
    </source>
</evidence>
<evidence type="ECO:0000313" key="2">
    <source>
        <dbReference type="Proteomes" id="UP000831327"/>
    </source>
</evidence>
<dbReference type="Pfam" id="PF04134">
    <property type="entry name" value="DCC1-like"/>
    <property type="match status" value="1"/>
</dbReference>
<dbReference type="RefSeq" id="WP_244457707.1">
    <property type="nucleotide sequence ID" value="NZ_AP025637.1"/>
</dbReference>
<keyword evidence="2" id="KW-1185">Reference proteome</keyword>
<gene>
    <name evidence="1" type="ORF">Rmf_03010</name>
</gene>
<accession>A0ABN6NVS0</accession>
<reference evidence="1 2" key="1">
    <citation type="journal article" date="2016" name="Microbes Environ.">
        <title>Phylogenetically diverse aerobic anoxygenic phototrophic bacteria isolated from epilithic biofilms in Tama river, Japan.</title>
        <authorList>
            <person name="Hirose S."/>
            <person name="Matsuura K."/>
            <person name="Haruta S."/>
        </authorList>
    </citation>
    <scope>NUCLEOTIDE SEQUENCE [LARGE SCALE GENOMIC DNA]</scope>
    <source>
        <strain evidence="1 2">S08</strain>
    </source>
</reference>
<protein>
    <submittedName>
        <fullName evidence="1">Thiol-disulfide oxidoreductase</fullName>
    </submittedName>
</protein>
<sequence length="132" mass="14468">MESQVFYNGECPVCGLEVARYRRMLPGADATCWSDVAVNQDALAAHGLTVDDVVRRIHVLTRDGRMLVGVPALAAIWRETPSRPYRALARFVSLPVVRWVAAGAYEVLAAILYAWNTARGSNPARRQAGAQT</sequence>
<dbReference type="Proteomes" id="UP000831327">
    <property type="component" value="Chromosome"/>
</dbReference>
<dbReference type="EMBL" id="AP025637">
    <property type="protein sequence ID" value="BDG70372.1"/>
    <property type="molecule type" value="Genomic_DNA"/>
</dbReference>